<protein>
    <recommendedName>
        <fullName evidence="3">F-box domain-containing protein</fullName>
    </recommendedName>
</protein>
<sequence length="365" mass="42012">MPTFTRLPVEVLNQIIGELCPYCRHDPFEIDISDVLALASASRFFHEIATPHLYHRTSLKQWWLLARTLIVRPDLARQVRHLVLADTENDLIPHFDPDPPGLFPLEVEEYCEEQFARWRTSMTGYLHRYPNNRLWYLDLEDGGYDSPFCDNNPFNIVISLCPDLRKLDVMLRCRNPFTLSLPNSLPRLKEVTLNSIDGDLDNEPLLFQAILRLFQVAPNLERFICDTVAPTEFREAENDLTGIGPLDRLRFVEIGRSYMSIWDFDRLLRLCPNLEQLHYENGTASANGGPLMLPREIQNSLQNLAPSSLRIFTLNQEPEESDGYAWGGATWDWHDDDLDSLQAALNGRGIVFKSNLIQEESGKEL</sequence>
<proteinExistence type="predicted"/>
<dbReference type="EMBL" id="MU864542">
    <property type="protein sequence ID" value="KAK4183531.1"/>
    <property type="molecule type" value="Genomic_DNA"/>
</dbReference>
<keyword evidence="2" id="KW-1185">Reference proteome</keyword>
<name>A0AAN7ACG5_9PEZI</name>
<comment type="caution">
    <text evidence="1">The sequence shown here is derived from an EMBL/GenBank/DDBJ whole genome shotgun (WGS) entry which is preliminary data.</text>
</comment>
<evidence type="ECO:0000313" key="1">
    <source>
        <dbReference type="EMBL" id="KAK4183531.1"/>
    </source>
</evidence>
<organism evidence="1 2">
    <name type="scientific">Podospora australis</name>
    <dbReference type="NCBI Taxonomy" id="1536484"/>
    <lineage>
        <taxon>Eukaryota</taxon>
        <taxon>Fungi</taxon>
        <taxon>Dikarya</taxon>
        <taxon>Ascomycota</taxon>
        <taxon>Pezizomycotina</taxon>
        <taxon>Sordariomycetes</taxon>
        <taxon>Sordariomycetidae</taxon>
        <taxon>Sordariales</taxon>
        <taxon>Podosporaceae</taxon>
        <taxon>Podospora</taxon>
    </lineage>
</organism>
<dbReference type="Gene3D" id="3.80.10.10">
    <property type="entry name" value="Ribonuclease Inhibitor"/>
    <property type="match status" value="1"/>
</dbReference>
<evidence type="ECO:0000313" key="2">
    <source>
        <dbReference type="Proteomes" id="UP001302126"/>
    </source>
</evidence>
<dbReference type="InterPro" id="IPR032675">
    <property type="entry name" value="LRR_dom_sf"/>
</dbReference>
<dbReference type="AlphaFoldDB" id="A0AAN7ACG5"/>
<reference evidence="1" key="2">
    <citation type="submission" date="2023-05" db="EMBL/GenBank/DDBJ databases">
        <authorList>
            <consortium name="Lawrence Berkeley National Laboratory"/>
            <person name="Steindorff A."/>
            <person name="Hensen N."/>
            <person name="Bonometti L."/>
            <person name="Westerberg I."/>
            <person name="Brannstrom I.O."/>
            <person name="Guillou S."/>
            <person name="Cros-Aarteil S."/>
            <person name="Calhoun S."/>
            <person name="Haridas S."/>
            <person name="Kuo A."/>
            <person name="Mondo S."/>
            <person name="Pangilinan J."/>
            <person name="Riley R."/>
            <person name="Labutti K."/>
            <person name="Andreopoulos B."/>
            <person name="Lipzen A."/>
            <person name="Chen C."/>
            <person name="Yanf M."/>
            <person name="Daum C."/>
            <person name="Ng V."/>
            <person name="Clum A."/>
            <person name="Ohm R."/>
            <person name="Martin F."/>
            <person name="Silar P."/>
            <person name="Natvig D."/>
            <person name="Lalanne C."/>
            <person name="Gautier V."/>
            <person name="Ament-Velasquez S.L."/>
            <person name="Kruys A."/>
            <person name="Hutchinson M.I."/>
            <person name="Powell A.J."/>
            <person name="Barry K."/>
            <person name="Miller A.N."/>
            <person name="Grigoriev I.V."/>
            <person name="Debuchy R."/>
            <person name="Gladieux P."/>
            <person name="Thoren M.H."/>
            <person name="Johannesson H."/>
        </authorList>
    </citation>
    <scope>NUCLEOTIDE SEQUENCE</scope>
    <source>
        <strain evidence="1">PSN309</strain>
    </source>
</reference>
<evidence type="ECO:0008006" key="3">
    <source>
        <dbReference type="Google" id="ProtNLM"/>
    </source>
</evidence>
<dbReference type="Proteomes" id="UP001302126">
    <property type="component" value="Unassembled WGS sequence"/>
</dbReference>
<gene>
    <name evidence="1" type="ORF">QBC35DRAFT_97470</name>
</gene>
<reference evidence="1" key="1">
    <citation type="journal article" date="2023" name="Mol. Phylogenet. Evol.">
        <title>Genome-scale phylogeny and comparative genomics of the fungal order Sordariales.</title>
        <authorList>
            <person name="Hensen N."/>
            <person name="Bonometti L."/>
            <person name="Westerberg I."/>
            <person name="Brannstrom I.O."/>
            <person name="Guillou S."/>
            <person name="Cros-Aarteil S."/>
            <person name="Calhoun S."/>
            <person name="Haridas S."/>
            <person name="Kuo A."/>
            <person name="Mondo S."/>
            <person name="Pangilinan J."/>
            <person name="Riley R."/>
            <person name="LaButti K."/>
            <person name="Andreopoulos B."/>
            <person name="Lipzen A."/>
            <person name="Chen C."/>
            <person name="Yan M."/>
            <person name="Daum C."/>
            <person name="Ng V."/>
            <person name="Clum A."/>
            <person name="Steindorff A."/>
            <person name="Ohm R.A."/>
            <person name="Martin F."/>
            <person name="Silar P."/>
            <person name="Natvig D.O."/>
            <person name="Lalanne C."/>
            <person name="Gautier V."/>
            <person name="Ament-Velasquez S.L."/>
            <person name="Kruys A."/>
            <person name="Hutchinson M.I."/>
            <person name="Powell A.J."/>
            <person name="Barry K."/>
            <person name="Miller A.N."/>
            <person name="Grigoriev I.V."/>
            <person name="Debuchy R."/>
            <person name="Gladieux P."/>
            <person name="Hiltunen Thoren M."/>
            <person name="Johannesson H."/>
        </authorList>
    </citation>
    <scope>NUCLEOTIDE SEQUENCE</scope>
    <source>
        <strain evidence="1">PSN309</strain>
    </source>
</reference>
<accession>A0AAN7ACG5</accession>
<dbReference type="SUPFAM" id="SSF52047">
    <property type="entry name" value="RNI-like"/>
    <property type="match status" value="1"/>
</dbReference>